<feature type="transmembrane region" description="Helical" evidence="1">
    <location>
        <begin position="12"/>
        <end position="35"/>
    </location>
</feature>
<dbReference type="EMBL" id="JAAVVK010000001">
    <property type="protein sequence ID" value="NKE38487.1"/>
    <property type="molecule type" value="Genomic_DNA"/>
</dbReference>
<name>A0A846U4V0_9MOLU</name>
<keyword evidence="1" id="KW-0812">Transmembrane</keyword>
<keyword evidence="1" id="KW-0472">Membrane</keyword>
<sequence length="118" mass="13733">MKENNKVSLLDWRFKFGIFLLVLTFLLIVIALILLPTAKFTNRFDSYLGNGFWALNHYSLKDLLFNWTSLDDQAVVDAYLTHPFSQVFVALLFLLVLAPILIILGFALVVRWWIKTRI</sequence>
<dbReference type="RefSeq" id="WP_168104958.1">
    <property type="nucleotide sequence ID" value="NZ_CP051215.1"/>
</dbReference>
<accession>A0A846U4V0</accession>
<evidence type="ECO:0000313" key="2">
    <source>
        <dbReference type="EMBL" id="NKE38487.1"/>
    </source>
</evidence>
<feature type="transmembrane region" description="Helical" evidence="1">
    <location>
        <begin position="87"/>
        <end position="114"/>
    </location>
</feature>
<dbReference type="Proteomes" id="UP000584587">
    <property type="component" value="Unassembled WGS sequence"/>
</dbReference>
<gene>
    <name evidence="2" type="ORF">HER12_01810</name>
</gene>
<evidence type="ECO:0000313" key="3">
    <source>
        <dbReference type="Proteomes" id="UP000584587"/>
    </source>
</evidence>
<protein>
    <submittedName>
        <fullName evidence="2">Uncharacterized protein</fullName>
    </submittedName>
</protein>
<organism evidence="2 3">
    <name type="scientific">Spiroplasma platyhelix PALS-1</name>
    <dbReference type="NCBI Taxonomy" id="1276218"/>
    <lineage>
        <taxon>Bacteria</taxon>
        <taxon>Bacillati</taxon>
        <taxon>Mycoplasmatota</taxon>
        <taxon>Mollicutes</taxon>
        <taxon>Entomoplasmatales</taxon>
        <taxon>Spiroplasmataceae</taxon>
        <taxon>Spiroplasma</taxon>
    </lineage>
</organism>
<reference evidence="2 3" key="1">
    <citation type="submission" date="2020-04" db="EMBL/GenBank/DDBJ databases">
        <title>Complete genome sequence of Spiroplasma platyhelix ATCC 51748, an insect isolate.</title>
        <authorList>
            <person name="Green E.A."/>
            <person name="Klassen J.L."/>
        </authorList>
    </citation>
    <scope>NUCLEOTIDE SEQUENCE [LARGE SCALE GENOMIC DNA]</scope>
    <source>
        <strain evidence="2 3">PALS-1</strain>
    </source>
</reference>
<dbReference type="AlphaFoldDB" id="A0A846U4V0"/>
<proteinExistence type="predicted"/>
<comment type="caution">
    <text evidence="2">The sequence shown here is derived from an EMBL/GenBank/DDBJ whole genome shotgun (WGS) entry which is preliminary data.</text>
</comment>
<evidence type="ECO:0000256" key="1">
    <source>
        <dbReference type="SAM" id="Phobius"/>
    </source>
</evidence>
<keyword evidence="1" id="KW-1133">Transmembrane helix</keyword>
<keyword evidence="3" id="KW-1185">Reference proteome</keyword>